<gene>
    <name evidence="1" type="ORF">FJQ98_04055</name>
</gene>
<dbReference type="RefSeq" id="WP_201406626.1">
    <property type="nucleotide sequence ID" value="NZ_CP067341.1"/>
</dbReference>
<organism evidence="1 2">
    <name type="scientific">Lysinibacillus agricola</name>
    <dbReference type="NCBI Taxonomy" id="2590012"/>
    <lineage>
        <taxon>Bacteria</taxon>
        <taxon>Bacillati</taxon>
        <taxon>Bacillota</taxon>
        <taxon>Bacilli</taxon>
        <taxon>Bacillales</taxon>
        <taxon>Bacillaceae</taxon>
        <taxon>Lysinibacillus</taxon>
    </lineage>
</organism>
<protein>
    <submittedName>
        <fullName evidence="1">Uncharacterized protein</fullName>
    </submittedName>
</protein>
<dbReference type="Proteomes" id="UP000596049">
    <property type="component" value="Chromosome"/>
</dbReference>
<accession>A0ABX7ATV1</accession>
<name>A0ABX7ATV1_9BACI</name>
<keyword evidence="2" id="KW-1185">Reference proteome</keyword>
<dbReference type="EMBL" id="CP067341">
    <property type="protein sequence ID" value="QQP13254.1"/>
    <property type="molecule type" value="Genomic_DNA"/>
</dbReference>
<proteinExistence type="predicted"/>
<evidence type="ECO:0000313" key="1">
    <source>
        <dbReference type="EMBL" id="QQP13254.1"/>
    </source>
</evidence>
<reference evidence="1 2" key="1">
    <citation type="submission" date="2020-01" db="EMBL/GenBank/DDBJ databases">
        <authorList>
            <person name="Liu G."/>
            <person name="Liu B."/>
        </authorList>
    </citation>
    <scope>NUCLEOTIDE SEQUENCE [LARGE SCALE GENOMIC DNA]</scope>
    <source>
        <strain evidence="1 2">FJAT-51161</strain>
    </source>
</reference>
<sequence length="55" mass="6324">MFFDESEGNIRPKTNVIFKIQGLKTNTDTFLQPILNQNEHSILGLIITEIEGEIY</sequence>
<evidence type="ECO:0000313" key="2">
    <source>
        <dbReference type="Proteomes" id="UP000596049"/>
    </source>
</evidence>